<name>A0ABS7Q8T7_9ACTN</name>
<evidence type="ECO:0000313" key="2">
    <source>
        <dbReference type="EMBL" id="MBY8879575.1"/>
    </source>
</evidence>
<feature type="compositionally biased region" description="Gly residues" evidence="1">
    <location>
        <begin position="28"/>
        <end position="39"/>
    </location>
</feature>
<sequence>MLLVLLCACGVNSRGAERSPTDGASSGAVGGTPVDGGSGVPSEVRAGGLTQFDLVQGQASWQAAARNRAANSVLDLYANGTFRFTTVDTVGVPLSGTYTVSGGTVDFEGQSVTPGPAGSSTLEIQGDVDLPRRSMTLRWVASSGMGAVVDGQNFASASTVAWNAQVPVSFG</sequence>
<protein>
    <recommendedName>
        <fullName evidence="4">Lipoprotein</fullName>
    </recommendedName>
</protein>
<evidence type="ECO:0000256" key="1">
    <source>
        <dbReference type="SAM" id="MobiDB-lite"/>
    </source>
</evidence>
<evidence type="ECO:0000313" key="3">
    <source>
        <dbReference type="Proteomes" id="UP000778578"/>
    </source>
</evidence>
<organism evidence="2 3">
    <name type="scientific">Actinacidiphila acidipaludis</name>
    <dbReference type="NCBI Taxonomy" id="2873382"/>
    <lineage>
        <taxon>Bacteria</taxon>
        <taxon>Bacillati</taxon>
        <taxon>Actinomycetota</taxon>
        <taxon>Actinomycetes</taxon>
        <taxon>Kitasatosporales</taxon>
        <taxon>Streptomycetaceae</taxon>
        <taxon>Actinacidiphila</taxon>
    </lineage>
</organism>
<proteinExistence type="predicted"/>
<dbReference type="Proteomes" id="UP000778578">
    <property type="component" value="Unassembled WGS sequence"/>
</dbReference>
<dbReference type="RefSeq" id="WP_222963728.1">
    <property type="nucleotide sequence ID" value="NZ_JAINZZ010000021.1"/>
</dbReference>
<gene>
    <name evidence="2" type="ORF">K7862_18305</name>
</gene>
<reference evidence="2 3" key="1">
    <citation type="submission" date="2021-08" db="EMBL/GenBank/DDBJ databases">
        <title>WGS of actinomycetes from Thailand.</title>
        <authorList>
            <person name="Thawai C."/>
        </authorList>
    </citation>
    <scope>NUCLEOTIDE SEQUENCE [LARGE SCALE GENOMIC DNA]</scope>
    <source>
        <strain evidence="2 3">PLK6-54</strain>
    </source>
</reference>
<feature type="region of interest" description="Disordered" evidence="1">
    <location>
        <begin position="13"/>
        <end position="42"/>
    </location>
</feature>
<accession>A0ABS7Q8T7</accession>
<comment type="caution">
    <text evidence="2">The sequence shown here is derived from an EMBL/GenBank/DDBJ whole genome shotgun (WGS) entry which is preliminary data.</text>
</comment>
<dbReference type="EMBL" id="JAINZZ010000021">
    <property type="protein sequence ID" value="MBY8879575.1"/>
    <property type="molecule type" value="Genomic_DNA"/>
</dbReference>
<evidence type="ECO:0008006" key="4">
    <source>
        <dbReference type="Google" id="ProtNLM"/>
    </source>
</evidence>
<keyword evidence="3" id="KW-1185">Reference proteome</keyword>